<reference evidence="5" key="1">
    <citation type="journal article" date="2018" name="Nat. Microbiol.">
        <title>Leveraging single-cell genomics to expand the fungal tree of life.</title>
        <authorList>
            <person name="Ahrendt S.R."/>
            <person name="Quandt C.A."/>
            <person name="Ciobanu D."/>
            <person name="Clum A."/>
            <person name="Salamov A."/>
            <person name="Andreopoulos B."/>
            <person name="Cheng J.F."/>
            <person name="Woyke T."/>
            <person name="Pelin A."/>
            <person name="Henrissat B."/>
            <person name="Reynolds N.K."/>
            <person name="Benny G.L."/>
            <person name="Smith M.E."/>
            <person name="James T.Y."/>
            <person name="Grigoriev I.V."/>
        </authorList>
    </citation>
    <scope>NUCLEOTIDE SEQUENCE [LARGE SCALE GENOMIC DNA]</scope>
    <source>
        <strain evidence="5">CSF55</strain>
    </source>
</reference>
<feature type="compositionally biased region" description="Basic and acidic residues" evidence="1">
    <location>
        <begin position="187"/>
        <end position="204"/>
    </location>
</feature>
<gene>
    <name evidence="2" type="ORF">ROZALSC1DRAFT_26612</name>
    <name evidence="3" type="ORF">ROZALSC1DRAFT_26615</name>
    <name evidence="4" type="ORF">ROZALSC1DRAFT_26617</name>
</gene>
<evidence type="ECO:0000313" key="2">
    <source>
        <dbReference type="EMBL" id="RKP21989.1"/>
    </source>
</evidence>
<dbReference type="EMBL" id="ML004915">
    <property type="protein sequence ID" value="RKP21992.1"/>
    <property type="molecule type" value="Genomic_DNA"/>
</dbReference>
<dbReference type="Proteomes" id="UP000281549">
    <property type="component" value="Unassembled WGS sequence"/>
</dbReference>
<protein>
    <submittedName>
        <fullName evidence="3">Uncharacterized protein</fullName>
    </submittedName>
</protein>
<accession>A0A4P9YRK9</accession>
<evidence type="ECO:0000256" key="1">
    <source>
        <dbReference type="SAM" id="MobiDB-lite"/>
    </source>
</evidence>
<dbReference type="EMBL" id="ML004915">
    <property type="protein sequence ID" value="RKP21995.1"/>
    <property type="molecule type" value="Genomic_DNA"/>
</dbReference>
<sequence>MNDKKSQEHEKFLDLIDNYKNDNRYFAENMSSQLDLLTLNEENPQNKVETNKMLAKKRNSSSPLKNSLKKIENEEFLQDDEITSSDSESNCDRKLLVTTRHRKSIVSPIRLKSTMQLVKKISNRHQPTQVPYFLKRLDSLSNRLFNSNLPTFIDSQIPISLNKQLVLYEPENSERESRLQSNPFIEIKNEDDAEKKNADVMDLD</sequence>
<evidence type="ECO:0000313" key="4">
    <source>
        <dbReference type="EMBL" id="RKP21995.1"/>
    </source>
</evidence>
<organism evidence="3 5">
    <name type="scientific">Rozella allomycis (strain CSF55)</name>
    <dbReference type="NCBI Taxonomy" id="988480"/>
    <lineage>
        <taxon>Eukaryota</taxon>
        <taxon>Fungi</taxon>
        <taxon>Fungi incertae sedis</taxon>
        <taxon>Cryptomycota</taxon>
        <taxon>Cryptomycota incertae sedis</taxon>
        <taxon>Rozella</taxon>
    </lineage>
</organism>
<proteinExistence type="predicted"/>
<evidence type="ECO:0000313" key="3">
    <source>
        <dbReference type="EMBL" id="RKP21992.1"/>
    </source>
</evidence>
<name>A0A4P9YRK9_ROZAC</name>
<reference evidence="3" key="2">
    <citation type="submission" date="2018-08" db="EMBL/GenBank/DDBJ databases">
        <title>Leveraging single-cell genomics to expand the Fungal Tree of Life.</title>
        <authorList>
            <consortium name="DOE Joint Genome Institute"/>
            <person name="Ahrendt S.R."/>
            <person name="Quandt C.A."/>
            <person name="Ciobanu D."/>
            <person name="Clum A."/>
            <person name="Salamov A."/>
            <person name="Andreopoulos B."/>
            <person name="Cheng J.-F."/>
            <person name="Woyke T."/>
            <person name="Pelin A."/>
            <person name="Henrissat B."/>
            <person name="Reynolds N."/>
            <person name="Benny G.L."/>
            <person name="Smith M.E."/>
            <person name="James T.Y."/>
            <person name="Grigoriev I.V."/>
        </authorList>
    </citation>
    <scope>NUCLEOTIDE SEQUENCE</scope>
    <source>
        <strain evidence="3">CSF55</strain>
    </source>
</reference>
<dbReference type="AlphaFoldDB" id="A0A4P9YRK9"/>
<feature type="region of interest" description="Disordered" evidence="1">
    <location>
        <begin position="172"/>
        <end position="204"/>
    </location>
</feature>
<dbReference type="EMBL" id="ML004915">
    <property type="protein sequence ID" value="RKP21989.1"/>
    <property type="molecule type" value="Genomic_DNA"/>
</dbReference>
<evidence type="ECO:0000313" key="5">
    <source>
        <dbReference type="Proteomes" id="UP000281549"/>
    </source>
</evidence>